<feature type="domain" description="Periplasmic copper-binding protein NosD beta helix" evidence="2">
    <location>
        <begin position="72"/>
        <end position="306"/>
    </location>
</feature>
<keyword evidence="4" id="KW-1185">Reference proteome</keyword>
<dbReference type="InterPro" id="IPR006626">
    <property type="entry name" value="PbH1"/>
</dbReference>
<organism evidence="3 4">
    <name type="scientific">Thermococcus argininiproducens</name>
    <dbReference type="NCBI Taxonomy" id="2866384"/>
    <lineage>
        <taxon>Archaea</taxon>
        <taxon>Methanobacteriati</taxon>
        <taxon>Methanobacteriota</taxon>
        <taxon>Thermococci</taxon>
        <taxon>Thermococcales</taxon>
        <taxon>Thermococcaceae</taxon>
        <taxon>Thermococcus</taxon>
    </lineage>
</organism>
<dbReference type="InterPro" id="IPR012334">
    <property type="entry name" value="Pectin_lyas_fold"/>
</dbReference>
<feature type="transmembrane region" description="Helical" evidence="1">
    <location>
        <begin position="381"/>
        <end position="398"/>
    </location>
</feature>
<evidence type="ECO:0000256" key="1">
    <source>
        <dbReference type="SAM" id="Phobius"/>
    </source>
</evidence>
<dbReference type="Proteomes" id="UP001056425">
    <property type="component" value="Chromosome"/>
</dbReference>
<dbReference type="Pfam" id="PF05048">
    <property type="entry name" value="NosD"/>
    <property type="match status" value="1"/>
</dbReference>
<dbReference type="RefSeq" id="WP_251948306.1">
    <property type="nucleotide sequence ID" value="NZ_CP080572.1"/>
</dbReference>
<dbReference type="KEGG" id="thei:K1720_07970"/>
<keyword evidence="1" id="KW-1133">Transmembrane helix</keyword>
<dbReference type="InterPro" id="IPR011050">
    <property type="entry name" value="Pectin_lyase_fold/virulence"/>
</dbReference>
<dbReference type="GeneID" id="72778275"/>
<dbReference type="AlphaFoldDB" id="A0A9E7M997"/>
<keyword evidence="1" id="KW-0472">Membrane</keyword>
<dbReference type="InterPro" id="IPR007742">
    <property type="entry name" value="NosD_dom"/>
</dbReference>
<protein>
    <submittedName>
        <fullName evidence="3">Right-handed parallel beta-helix repeat-containing protein</fullName>
    </submittedName>
</protein>
<accession>A0A9E7M997</accession>
<evidence type="ECO:0000313" key="3">
    <source>
        <dbReference type="EMBL" id="USG99450.1"/>
    </source>
</evidence>
<evidence type="ECO:0000259" key="2">
    <source>
        <dbReference type="Pfam" id="PF05048"/>
    </source>
</evidence>
<sequence length="401" mass="44783">MRVLVVFAILLFVPFANATQLAFIGDESLKELPGSGIPEDPYVLENLIINASNITGILVKNTTTYLLIRNLSIIGDNKRPGIILENVKNVRIENVRVIKCSYGIKLINSENITIINSIFKGNLYCYWKSKFAGDAECKGGAIFADYSRNLYIINNSFVPYSSLFSNIYGVYLVSVRNSKIYNNRFVGSIKCYPSAAFGGYCKGAAIYLTRSNENEIVGNLIYLPMSGGMEYASEVYGIYLSGVNNSIYLNDFYGEEVSYQIDMGIGFYYVFPRSKGKNTFHSPKVVYEFANETFEGFLGNYWDSYKEVDAEGDGIIDTPFIVDHYPLALPSENYKIIKPAEKIKTITNSSTLISNTSSTPSSILSTSSTSPPAFSQEEENLKYMGTLLVLATILIILWRRK</sequence>
<dbReference type="EMBL" id="CP080572">
    <property type="protein sequence ID" value="USG99450.1"/>
    <property type="molecule type" value="Genomic_DNA"/>
</dbReference>
<dbReference type="SUPFAM" id="SSF51126">
    <property type="entry name" value="Pectin lyase-like"/>
    <property type="match status" value="1"/>
</dbReference>
<name>A0A9E7M997_9EURY</name>
<evidence type="ECO:0000313" key="4">
    <source>
        <dbReference type="Proteomes" id="UP001056425"/>
    </source>
</evidence>
<reference evidence="3 4" key="1">
    <citation type="submission" date="2021-08" db="EMBL/GenBank/DDBJ databases">
        <title>Thermococcus onnuriiensis IOH2.</title>
        <authorList>
            <person name="Park Y.-J."/>
        </authorList>
    </citation>
    <scope>NUCLEOTIDE SEQUENCE [LARGE SCALE GENOMIC DNA]</scope>
    <source>
        <strain evidence="3 4">IOH2</strain>
    </source>
</reference>
<dbReference type="Gene3D" id="2.160.20.10">
    <property type="entry name" value="Single-stranded right-handed beta-helix, Pectin lyase-like"/>
    <property type="match status" value="1"/>
</dbReference>
<proteinExistence type="predicted"/>
<keyword evidence="1" id="KW-0812">Transmembrane</keyword>
<gene>
    <name evidence="3" type="ORF">K1720_07970</name>
</gene>
<dbReference type="SMART" id="SM00710">
    <property type="entry name" value="PbH1"/>
    <property type="match status" value="7"/>
</dbReference>